<keyword evidence="6" id="KW-1185">Reference proteome</keyword>
<gene>
    <name evidence="5" type="primary">accB</name>
    <name evidence="5" type="ORF">ACFFHM_19070</name>
</gene>
<comment type="function">
    <text evidence="3">This protein is a component of the acetyl coenzyme A carboxylase complex; first, biotin carboxylase catalyzes the carboxylation of the carrier protein and then the transcarboxylase transfers the carboxyl group to form malonyl-CoA.</text>
</comment>
<protein>
    <recommendedName>
        <fullName evidence="1 3">Biotin carboxyl carrier protein of acetyl-CoA carboxylase</fullName>
    </recommendedName>
</protein>
<organism evidence="5 6">
    <name type="scientific">Halalkalibacter kiskunsagensis</name>
    <dbReference type="NCBI Taxonomy" id="1548599"/>
    <lineage>
        <taxon>Bacteria</taxon>
        <taxon>Bacillati</taxon>
        <taxon>Bacillota</taxon>
        <taxon>Bacilli</taxon>
        <taxon>Bacillales</taxon>
        <taxon>Bacillaceae</taxon>
        <taxon>Halalkalibacter</taxon>
    </lineage>
</organism>
<dbReference type="InterPro" id="IPR000089">
    <property type="entry name" value="Biotin_lipoyl"/>
</dbReference>
<keyword evidence="3" id="KW-0444">Lipid biosynthesis</keyword>
<dbReference type="PANTHER" id="PTHR45266:SF3">
    <property type="entry name" value="OXALOACETATE DECARBOXYLASE ALPHA CHAIN"/>
    <property type="match status" value="1"/>
</dbReference>
<comment type="pathway">
    <text evidence="3">Lipid metabolism; fatty acid biosynthesis.</text>
</comment>
<dbReference type="RefSeq" id="WP_335963373.1">
    <property type="nucleotide sequence ID" value="NZ_JAXBLX010000048.1"/>
</dbReference>
<evidence type="ECO:0000313" key="6">
    <source>
        <dbReference type="Proteomes" id="UP001589838"/>
    </source>
</evidence>
<sequence length="158" mass="17758">MLKIHEIKDLIRIIDQSSIDHFSIKHEGSKIEIVKRSRTDETEVHEYKETPAPTVLPKVEEKKEVSVALQQEKTENESDVHTIVSPMVGTFYSSPGPNEKPFVQAGEKITETTVVCIVEAMKLFNEIEAEVSGEVVEQLVEDGQLVEYGQPLVKVKLS</sequence>
<keyword evidence="2 3" id="KW-0092">Biotin</keyword>
<proteinExistence type="predicted"/>
<comment type="caution">
    <text evidence="5">The sequence shown here is derived from an EMBL/GenBank/DDBJ whole genome shotgun (WGS) entry which is preliminary data.</text>
</comment>
<evidence type="ECO:0000313" key="5">
    <source>
        <dbReference type="EMBL" id="MFC0472523.1"/>
    </source>
</evidence>
<evidence type="ECO:0000256" key="3">
    <source>
        <dbReference type="RuleBase" id="RU364072"/>
    </source>
</evidence>
<feature type="domain" description="Lipoyl-binding" evidence="4">
    <location>
        <begin position="80"/>
        <end position="156"/>
    </location>
</feature>
<reference evidence="5 6" key="1">
    <citation type="submission" date="2024-09" db="EMBL/GenBank/DDBJ databases">
        <authorList>
            <person name="Sun Q."/>
            <person name="Mori K."/>
        </authorList>
    </citation>
    <scope>NUCLEOTIDE SEQUENCE [LARGE SCALE GENOMIC DNA]</scope>
    <source>
        <strain evidence="5 6">NCAIM B.02610</strain>
    </source>
</reference>
<dbReference type="PANTHER" id="PTHR45266">
    <property type="entry name" value="OXALOACETATE DECARBOXYLASE ALPHA CHAIN"/>
    <property type="match status" value="1"/>
</dbReference>
<dbReference type="SUPFAM" id="SSF51230">
    <property type="entry name" value="Single hybrid motif"/>
    <property type="match status" value="1"/>
</dbReference>
<dbReference type="PROSITE" id="PS50968">
    <property type="entry name" value="BIOTINYL_LIPOYL"/>
    <property type="match status" value="1"/>
</dbReference>
<keyword evidence="3" id="KW-0275">Fatty acid biosynthesis</keyword>
<dbReference type="NCBIfam" id="TIGR00531">
    <property type="entry name" value="BCCP"/>
    <property type="match status" value="1"/>
</dbReference>
<keyword evidence="3" id="KW-0276">Fatty acid metabolism</keyword>
<dbReference type="GO" id="GO:0003989">
    <property type="term" value="F:acetyl-CoA carboxylase activity"/>
    <property type="evidence" value="ECO:0007669"/>
    <property type="project" value="UniProtKB-EC"/>
</dbReference>
<dbReference type="Pfam" id="PF00364">
    <property type="entry name" value="Biotin_lipoyl"/>
    <property type="match status" value="1"/>
</dbReference>
<dbReference type="PRINTS" id="PR01071">
    <property type="entry name" value="ACOABIOTINCC"/>
</dbReference>
<evidence type="ECO:0000256" key="2">
    <source>
        <dbReference type="ARBA" id="ARBA00023267"/>
    </source>
</evidence>
<dbReference type="InterPro" id="IPR001249">
    <property type="entry name" value="AcCoA_biotinCC"/>
</dbReference>
<dbReference type="CDD" id="cd06850">
    <property type="entry name" value="biotinyl_domain"/>
    <property type="match status" value="1"/>
</dbReference>
<dbReference type="Gene3D" id="2.40.50.100">
    <property type="match status" value="1"/>
</dbReference>
<dbReference type="Proteomes" id="UP001589838">
    <property type="component" value="Unassembled WGS sequence"/>
</dbReference>
<evidence type="ECO:0000259" key="4">
    <source>
        <dbReference type="PROSITE" id="PS50968"/>
    </source>
</evidence>
<name>A0ABV6KGS5_9BACI</name>
<accession>A0ABV6KGS5</accession>
<evidence type="ECO:0000256" key="1">
    <source>
        <dbReference type="ARBA" id="ARBA00017562"/>
    </source>
</evidence>
<keyword evidence="5" id="KW-0436">Ligase</keyword>
<dbReference type="InterPro" id="IPR050709">
    <property type="entry name" value="Biotin_Carboxyl_Carrier/Decarb"/>
</dbReference>
<dbReference type="EMBL" id="JBHLUX010000080">
    <property type="protein sequence ID" value="MFC0472523.1"/>
    <property type="molecule type" value="Genomic_DNA"/>
</dbReference>
<keyword evidence="3" id="KW-0443">Lipid metabolism</keyword>
<dbReference type="InterPro" id="IPR011053">
    <property type="entry name" value="Single_hybrid_motif"/>
</dbReference>